<keyword evidence="2 9" id="KW-0812">Transmembrane</keyword>
<evidence type="ECO:0000256" key="4">
    <source>
        <dbReference type="ARBA" id="ARBA00023040"/>
    </source>
</evidence>
<feature type="transmembrane region" description="Helical" evidence="9">
    <location>
        <begin position="156"/>
        <end position="179"/>
    </location>
</feature>
<dbReference type="PANTHER" id="PTHR24232">
    <property type="entry name" value="G-PROTEIN COUPLED RECEPTOR"/>
    <property type="match status" value="1"/>
</dbReference>
<evidence type="ECO:0000256" key="8">
    <source>
        <dbReference type="ARBA" id="ARBA00023224"/>
    </source>
</evidence>
<feature type="transmembrane region" description="Helical" evidence="9">
    <location>
        <begin position="260"/>
        <end position="284"/>
    </location>
</feature>
<keyword evidence="8" id="KW-0807">Transducer</keyword>
<feature type="transmembrane region" description="Helical" evidence="9">
    <location>
        <begin position="44"/>
        <end position="66"/>
    </location>
</feature>
<dbReference type="PROSITE" id="PS50262">
    <property type="entry name" value="G_PROTEIN_RECEP_F1_2"/>
    <property type="match status" value="1"/>
</dbReference>
<feature type="transmembrane region" description="Helical" evidence="9">
    <location>
        <begin position="109"/>
        <end position="128"/>
    </location>
</feature>
<dbReference type="InterPro" id="IPR000276">
    <property type="entry name" value="GPCR_Rhodpsn"/>
</dbReference>
<comment type="caution">
    <text evidence="11">The sequence shown here is derived from an EMBL/GenBank/DDBJ whole genome shotgun (WGS) entry which is preliminary data.</text>
</comment>
<keyword evidence="5 9" id="KW-0472">Membrane</keyword>
<proteinExistence type="predicted"/>
<evidence type="ECO:0000256" key="6">
    <source>
        <dbReference type="ARBA" id="ARBA00023170"/>
    </source>
</evidence>
<evidence type="ECO:0000256" key="5">
    <source>
        <dbReference type="ARBA" id="ARBA00023136"/>
    </source>
</evidence>
<keyword evidence="12" id="KW-1185">Reference proteome</keyword>
<feature type="transmembrane region" description="Helical" evidence="9">
    <location>
        <begin position="227"/>
        <end position="248"/>
    </location>
</feature>
<evidence type="ECO:0000313" key="11">
    <source>
        <dbReference type="EMBL" id="MEQ2162327.1"/>
    </source>
</evidence>
<protein>
    <recommendedName>
        <fullName evidence="10">G-protein coupled receptors family 1 profile domain-containing protein</fullName>
    </recommendedName>
</protein>
<comment type="subcellular location">
    <subcellularLocation>
        <location evidence="1">Membrane</location>
        <topology evidence="1">Multi-pass membrane protein</topology>
    </subcellularLocation>
</comment>
<feature type="domain" description="G-protein coupled receptors family 1 profile" evidence="10">
    <location>
        <begin position="58"/>
        <end position="283"/>
    </location>
</feature>
<evidence type="ECO:0000256" key="2">
    <source>
        <dbReference type="ARBA" id="ARBA00022692"/>
    </source>
</evidence>
<dbReference type="Pfam" id="PF00001">
    <property type="entry name" value="7tm_1"/>
    <property type="match status" value="1"/>
</dbReference>
<reference evidence="11 12" key="1">
    <citation type="submission" date="2021-06" db="EMBL/GenBank/DDBJ databases">
        <authorList>
            <person name="Palmer J.M."/>
        </authorList>
    </citation>
    <scope>NUCLEOTIDE SEQUENCE [LARGE SCALE GENOMIC DNA]</scope>
    <source>
        <strain evidence="11 12">GA_2019</strain>
        <tissue evidence="11">Muscle</tissue>
    </source>
</reference>
<dbReference type="PRINTS" id="PR00237">
    <property type="entry name" value="GPCRRHODOPSN"/>
</dbReference>
<organism evidence="11 12">
    <name type="scientific">Goodea atripinnis</name>
    <dbReference type="NCBI Taxonomy" id="208336"/>
    <lineage>
        <taxon>Eukaryota</taxon>
        <taxon>Metazoa</taxon>
        <taxon>Chordata</taxon>
        <taxon>Craniata</taxon>
        <taxon>Vertebrata</taxon>
        <taxon>Euteleostomi</taxon>
        <taxon>Actinopterygii</taxon>
        <taxon>Neopterygii</taxon>
        <taxon>Teleostei</taxon>
        <taxon>Neoteleostei</taxon>
        <taxon>Acanthomorphata</taxon>
        <taxon>Ovalentaria</taxon>
        <taxon>Atherinomorphae</taxon>
        <taxon>Cyprinodontiformes</taxon>
        <taxon>Goodeidae</taxon>
        <taxon>Goodea</taxon>
    </lineage>
</organism>
<dbReference type="InterPro" id="IPR017452">
    <property type="entry name" value="GPCR_Rhodpsn_7TM"/>
</dbReference>
<feature type="transmembrane region" description="Helical" evidence="9">
    <location>
        <begin position="185"/>
        <end position="206"/>
    </location>
</feature>
<keyword evidence="4" id="KW-0297">G-protein coupled receptor</keyword>
<dbReference type="Proteomes" id="UP001476798">
    <property type="component" value="Unassembled WGS sequence"/>
</dbReference>
<keyword evidence="6" id="KW-0675">Receptor</keyword>
<evidence type="ECO:0000256" key="9">
    <source>
        <dbReference type="SAM" id="Phobius"/>
    </source>
</evidence>
<dbReference type="Gene3D" id="1.20.1070.10">
    <property type="entry name" value="Rhodopsin 7-helix transmembrane proteins"/>
    <property type="match status" value="1"/>
</dbReference>
<keyword evidence="7" id="KW-0325">Glycoprotein</keyword>
<dbReference type="EMBL" id="JAHRIO010011585">
    <property type="protein sequence ID" value="MEQ2162327.1"/>
    <property type="molecule type" value="Genomic_DNA"/>
</dbReference>
<accession>A0ABV0MW83</accession>
<feature type="transmembrane region" description="Helical" evidence="9">
    <location>
        <begin position="78"/>
        <end position="103"/>
    </location>
</feature>
<evidence type="ECO:0000256" key="1">
    <source>
        <dbReference type="ARBA" id="ARBA00004141"/>
    </source>
</evidence>
<evidence type="ECO:0000256" key="7">
    <source>
        <dbReference type="ARBA" id="ARBA00023180"/>
    </source>
</evidence>
<evidence type="ECO:0000259" key="10">
    <source>
        <dbReference type="PROSITE" id="PS50262"/>
    </source>
</evidence>
<gene>
    <name evidence="11" type="ORF">GOODEAATRI_018575</name>
</gene>
<dbReference type="PANTHER" id="PTHR24232:SF85">
    <property type="entry name" value="G-PROTEIN COUPLED RECEPTOR 4"/>
    <property type="match status" value="1"/>
</dbReference>
<evidence type="ECO:0000313" key="12">
    <source>
        <dbReference type="Proteomes" id="UP001476798"/>
    </source>
</evidence>
<dbReference type="SUPFAM" id="SSF81321">
    <property type="entry name" value="Family A G protein-coupled receptor-like"/>
    <property type="match status" value="1"/>
</dbReference>
<evidence type="ECO:0000256" key="3">
    <source>
        <dbReference type="ARBA" id="ARBA00022989"/>
    </source>
</evidence>
<sequence>MCSADVRRVKNAGLCRSLKPVMKMSSIGSNYTLGFDPSFFRNGIMGLLASNVLVGLPANIYVVWMITSQSSSPIISELFALNLAFAEILFGCSSFYVMVHFLLRMSEAVGILILQLFLQLMLISRPLFQTCICLERYMAVVHPTLFIRLKPLRYRLGFCLFDWLLILLDFIFPAFGLSLTVSACYFIAKSLLFLTILSYCGIRVLLILKQPGPSIRSENWNTMKRKAFKVIIITLMFNSTTQLLQTLMLGPTVLSASLLVILQLTLFAVSISIISSFITPLVYLHRAGKLPCIKF</sequence>
<keyword evidence="3 9" id="KW-1133">Transmembrane helix</keyword>
<name>A0ABV0MW83_9TELE</name>